<evidence type="ECO:0000256" key="4">
    <source>
        <dbReference type="ARBA" id="ARBA00022603"/>
    </source>
</evidence>
<feature type="binding site" evidence="10">
    <location>
        <position position="670"/>
    </location>
    <ligand>
        <name>Zn(2+)</name>
        <dbReference type="ChEBI" id="CHEBI:29105"/>
        <note>catalytic</note>
    </ligand>
</feature>
<dbReference type="InterPro" id="IPR006276">
    <property type="entry name" value="Cobalamin-indep_Met_synthase"/>
</dbReference>
<evidence type="ECO:0000256" key="9">
    <source>
        <dbReference type="ARBA" id="ARBA00023167"/>
    </source>
</evidence>
<feature type="binding site" evidence="10 11">
    <location>
        <position position="604"/>
    </location>
    <ligand>
        <name>L-homocysteine</name>
        <dbReference type="ChEBI" id="CHEBI:58199"/>
    </ligand>
</feature>
<dbReference type="GO" id="GO:0032259">
    <property type="term" value="P:methylation"/>
    <property type="evidence" value="ECO:0007669"/>
    <property type="project" value="UniProtKB-KW"/>
</dbReference>
<dbReference type="Pfam" id="PF08267">
    <property type="entry name" value="Meth_synt_1"/>
    <property type="match status" value="1"/>
</dbReference>
<dbReference type="Gene3D" id="3.20.20.210">
    <property type="match status" value="2"/>
</dbReference>
<name>A0A225D2U2_9BACT</name>
<evidence type="ECO:0000256" key="8">
    <source>
        <dbReference type="ARBA" id="ARBA00022833"/>
    </source>
</evidence>
<feature type="binding site" evidence="12">
    <location>
        <position position="731"/>
    </location>
    <ligand>
        <name>Zn(2+)</name>
        <dbReference type="ChEBI" id="CHEBI:29105"/>
        <label>1</label>
        <note>catalytic</note>
    </ligand>
</feature>
<evidence type="ECO:0000256" key="5">
    <source>
        <dbReference type="ARBA" id="ARBA00022605"/>
    </source>
</evidence>
<comment type="catalytic activity">
    <reaction evidence="10">
        <text>5-methyltetrahydropteroyltri-L-glutamate + L-homocysteine = tetrahydropteroyltri-L-glutamate + L-methionine</text>
        <dbReference type="Rhea" id="RHEA:21196"/>
        <dbReference type="ChEBI" id="CHEBI:57844"/>
        <dbReference type="ChEBI" id="CHEBI:58140"/>
        <dbReference type="ChEBI" id="CHEBI:58199"/>
        <dbReference type="ChEBI" id="CHEBI:58207"/>
        <dbReference type="EC" id="2.1.1.14"/>
    </reaction>
</comment>
<keyword evidence="7 10" id="KW-0479">Metal-binding</keyword>
<feature type="binding site" evidence="12">
    <location>
        <position position="648"/>
    </location>
    <ligand>
        <name>Zn(2+)</name>
        <dbReference type="ChEBI" id="CHEBI:29105"/>
        <label>1</label>
        <note>catalytic</note>
    </ligand>
</feature>
<dbReference type="SUPFAM" id="SSF51726">
    <property type="entry name" value="UROD/MetE-like"/>
    <property type="match status" value="2"/>
</dbReference>
<gene>
    <name evidence="10" type="primary">metE</name>
    <name evidence="16" type="ORF">FRUB_08385</name>
</gene>
<dbReference type="GO" id="GO:0008270">
    <property type="term" value="F:zinc ion binding"/>
    <property type="evidence" value="ECO:0007669"/>
    <property type="project" value="InterPro"/>
</dbReference>
<evidence type="ECO:0000256" key="3">
    <source>
        <dbReference type="ARBA" id="ARBA00009553"/>
    </source>
</evidence>
<dbReference type="PIRSF" id="PIRSF000382">
    <property type="entry name" value="MeTrfase_B12_ind"/>
    <property type="match status" value="1"/>
</dbReference>
<evidence type="ECO:0000256" key="1">
    <source>
        <dbReference type="ARBA" id="ARBA00002777"/>
    </source>
</evidence>
<feature type="binding site" evidence="10">
    <location>
        <position position="648"/>
    </location>
    <ligand>
        <name>Zn(2+)</name>
        <dbReference type="ChEBI" id="CHEBI:29105"/>
        <note>catalytic</note>
    </ligand>
</feature>
<evidence type="ECO:0000313" key="16">
    <source>
        <dbReference type="EMBL" id="OWK35822.1"/>
    </source>
</evidence>
<evidence type="ECO:0000259" key="14">
    <source>
        <dbReference type="Pfam" id="PF01717"/>
    </source>
</evidence>
<feature type="binding site" evidence="10">
    <location>
        <position position="489"/>
    </location>
    <ligand>
        <name>L-homocysteine</name>
        <dbReference type="ChEBI" id="CHEBI:58199"/>
    </ligand>
</feature>
<dbReference type="Proteomes" id="UP000214646">
    <property type="component" value="Unassembled WGS sequence"/>
</dbReference>
<evidence type="ECO:0000256" key="6">
    <source>
        <dbReference type="ARBA" id="ARBA00022679"/>
    </source>
</evidence>
<dbReference type="GO" id="GO:0071265">
    <property type="term" value="P:L-methionine biosynthetic process"/>
    <property type="evidence" value="ECO:0007669"/>
    <property type="project" value="UniProtKB-ARBA"/>
</dbReference>
<dbReference type="RefSeq" id="WP_088258934.1">
    <property type="nucleotide sequence ID" value="NZ_NIDE01000017.1"/>
</dbReference>
<keyword evidence="17" id="KW-1185">Reference proteome</keyword>
<dbReference type="InterPro" id="IPR038071">
    <property type="entry name" value="UROD/MetE-like_sf"/>
</dbReference>
<comment type="similarity">
    <text evidence="3 10">Belongs to the vitamin-B12 independent methionine synthase family.</text>
</comment>
<evidence type="ECO:0000256" key="7">
    <source>
        <dbReference type="ARBA" id="ARBA00022723"/>
    </source>
</evidence>
<comment type="cofactor">
    <cofactor evidence="10">
        <name>Zn(2+)</name>
        <dbReference type="ChEBI" id="CHEBI:29105"/>
    </cofactor>
    <text evidence="10">Binds 1 zinc ion per subunit.</text>
</comment>
<evidence type="ECO:0000256" key="11">
    <source>
        <dbReference type="PIRSR" id="PIRSR000382-1"/>
    </source>
</evidence>
<keyword evidence="8 10" id="KW-0862">Zinc</keyword>
<feature type="binding site" evidence="10">
    <location>
        <position position="116"/>
    </location>
    <ligand>
        <name>5-methyltetrahydropteroyltri-L-glutamate</name>
        <dbReference type="ChEBI" id="CHEBI:58207"/>
    </ligand>
</feature>
<dbReference type="FunFam" id="3.20.20.210:FF:000002">
    <property type="entry name" value="5-methyltetrahydropteroyltriglutamate--homocysteine methyltransferase"/>
    <property type="match status" value="1"/>
</dbReference>
<feature type="binding site" evidence="10 11">
    <location>
        <begin position="520"/>
        <end position="521"/>
    </location>
    <ligand>
        <name>5-methyltetrahydropteroyltri-L-glutamate</name>
        <dbReference type="ChEBI" id="CHEBI:58207"/>
    </ligand>
</feature>
<feature type="binding site" evidence="10 11">
    <location>
        <position position="604"/>
    </location>
    <ligand>
        <name>L-methionine</name>
        <dbReference type="ChEBI" id="CHEBI:57844"/>
    </ligand>
</feature>
<keyword evidence="10" id="KW-0677">Repeat</keyword>
<keyword evidence="6 10" id="KW-0808">Transferase</keyword>
<feature type="domain" description="Cobalamin-independent methionine synthase MetE N-terminal" evidence="15">
    <location>
        <begin position="4"/>
        <end position="315"/>
    </location>
</feature>
<dbReference type="NCBIfam" id="NF003556">
    <property type="entry name" value="PRK05222.1"/>
    <property type="match status" value="1"/>
</dbReference>
<evidence type="ECO:0000256" key="10">
    <source>
        <dbReference type="HAMAP-Rule" id="MF_00172"/>
    </source>
</evidence>
<feature type="binding site" evidence="10">
    <location>
        <position position="610"/>
    </location>
    <ligand>
        <name>5-methyltetrahydropteroyltri-L-glutamate</name>
        <dbReference type="ChEBI" id="CHEBI:58207"/>
    </ligand>
</feature>
<dbReference type="CDD" id="cd03311">
    <property type="entry name" value="CIMS_C_terminal_like"/>
    <property type="match status" value="1"/>
</dbReference>
<reference evidence="17" key="1">
    <citation type="submission" date="2017-06" db="EMBL/GenBank/DDBJ databases">
        <title>Genome analysis of Fimbriiglobus ruber SP5, the first member of the order Planctomycetales with confirmed chitinolytic capability.</title>
        <authorList>
            <person name="Ravin N.V."/>
            <person name="Rakitin A.L."/>
            <person name="Ivanova A.A."/>
            <person name="Beletsky A.V."/>
            <person name="Kulichevskaya I.S."/>
            <person name="Mardanov A.V."/>
            <person name="Dedysh S.N."/>
        </authorList>
    </citation>
    <scope>NUCLEOTIDE SEQUENCE [LARGE SCALE GENOMIC DNA]</scope>
    <source>
        <strain evidence="17">SP5</strain>
    </source>
</reference>
<feature type="binding site" evidence="10 11">
    <location>
        <begin position="436"/>
        <end position="438"/>
    </location>
    <ligand>
        <name>L-homocysteine</name>
        <dbReference type="ChEBI" id="CHEBI:58199"/>
    </ligand>
</feature>
<dbReference type="NCBIfam" id="TIGR01371">
    <property type="entry name" value="met_syn_B12ind"/>
    <property type="match status" value="1"/>
</dbReference>
<proteinExistence type="inferred from homology"/>
<evidence type="ECO:0000256" key="13">
    <source>
        <dbReference type="PIRSR" id="PIRSR000382-3"/>
    </source>
</evidence>
<dbReference type="GO" id="GO:0003871">
    <property type="term" value="F:5-methyltetrahydropteroyltriglutamate-homocysteine S-methyltransferase activity"/>
    <property type="evidence" value="ECO:0007669"/>
    <property type="project" value="UniProtKB-UniRule"/>
</dbReference>
<sequence>MSIATNLGFPRMGRHRELKKALEQYWAGKATAAHLQETAREMRRAHWQLQRAAGLDVVPCNDFSLYDHVLDTAVMVGVVPDRFASITDELDRYFAMARGGKARDGQPGPTALEMTKWFDTNYHYLVPEFRHDQTFHLATTKPVDEFLEARALGLVARPVLVGPVTFLLLGKAKEAGFAPLDLLPALLPVYEELLGKLAAAGAGWVQFDEPCLVTDVGDDVLAAVEQVYSRFAAKAPAVKILLATYFGSLGAALPRVLKLPVAAVHLDLVRGPEQLDAALAAAPPGLTLSLGLVDGRNVWKTDLAAALATAERAAKVQRVMVAPSCSLLHSPIDLADETALDPAVREWLAFAKQKVEEVALIARALVNGRHRLADKLAENAAALERRRTSPLTNNPAVRSRLTTVTEDMLARRRPYPDRRVAQRKRTPLPAFPTTTIGSFPQTEDVRKARAAFKAGKLTQTDYDAFLREHTAQAIRWQEEVGIDVLVHGEFERNDMVEYFGEQLEGFAFTQNGWVQSYGSRCVKPPIIYGDVRRRGPMTTTWTAYAQSLTNKPVKGMLTGPVTILQWSFVRDDQPRRDTCWQIALAIRDEVADLEASGAAVVQIDEPALREGLPLRKADWVAYLRWAVDAFRLSAAVARDETQVHTHMCYCEFNDIIDSIAALDADVISIETSRSQMELLGAFSRFRYPNEIGPGVYDIHSPRVPTQPEVERLLEKALGVLAPDQIWVNPDCGLKTRRWEEVRPALVTMVAAAKAVRDRADGLPRPPA</sequence>
<dbReference type="Pfam" id="PF01717">
    <property type="entry name" value="Meth_synt_2"/>
    <property type="match status" value="1"/>
</dbReference>
<feature type="binding site" evidence="10 11">
    <location>
        <begin position="436"/>
        <end position="438"/>
    </location>
    <ligand>
        <name>L-methionine</name>
        <dbReference type="ChEBI" id="CHEBI:57844"/>
    </ligand>
</feature>
<dbReference type="InterPro" id="IPR013215">
    <property type="entry name" value="Cbl-indep_Met_Synth_N"/>
</dbReference>
<evidence type="ECO:0000256" key="2">
    <source>
        <dbReference type="ARBA" id="ARBA00004681"/>
    </source>
</evidence>
<dbReference type="FunFam" id="3.20.20.210:FF:000003">
    <property type="entry name" value="5-methyltetrahydropteroyltriglutamate--homocysteine methyltransferase"/>
    <property type="match status" value="1"/>
</dbReference>
<comment type="cofactor">
    <cofactor evidence="12">
        <name>Zn(2+)</name>
        <dbReference type="ChEBI" id="CHEBI:29105"/>
    </cofactor>
    <text evidence="12">Binds 2 Zn(2+) ions per subunit.</text>
</comment>
<feature type="binding site" evidence="10">
    <location>
        <begin position="16"/>
        <end position="19"/>
    </location>
    <ligand>
        <name>5-methyltetrahydropteroyltri-L-glutamate</name>
        <dbReference type="ChEBI" id="CHEBI:58207"/>
    </ligand>
</feature>
<keyword evidence="4 10" id="KW-0489">Methyltransferase</keyword>
<dbReference type="AlphaFoldDB" id="A0A225D2U2"/>
<dbReference type="EC" id="2.1.1.14" evidence="10"/>
<feature type="binding site" evidence="11">
    <location>
        <position position="19"/>
    </location>
    <ligand>
        <name>5-methyltetrahydropteroyltri-L-glutamate</name>
        <dbReference type="ChEBI" id="CHEBI:58207"/>
    </ligand>
</feature>
<dbReference type="OrthoDB" id="244285at2"/>
<feature type="binding site" evidence="10">
    <location>
        <position position="646"/>
    </location>
    <ligand>
        <name>Zn(2+)</name>
        <dbReference type="ChEBI" id="CHEBI:29105"/>
        <note>catalytic</note>
    </ligand>
</feature>
<feature type="binding site" evidence="11">
    <location>
        <position position="121"/>
    </location>
    <ligand>
        <name>5-methyltetrahydropteroyltri-L-glutamate</name>
        <dbReference type="ChEBI" id="CHEBI:58207"/>
    </ligand>
</feature>
<comment type="caution">
    <text evidence="16">The sequence shown here is derived from an EMBL/GenBank/DDBJ whole genome shotgun (WGS) entry which is preliminary data.</text>
</comment>
<feature type="binding site" evidence="12">
    <location>
        <position position="646"/>
    </location>
    <ligand>
        <name>Zn(2+)</name>
        <dbReference type="ChEBI" id="CHEBI:29105"/>
        <label>1</label>
        <note>catalytic</note>
    </ligand>
</feature>
<feature type="binding site" evidence="10 11">
    <location>
        <position position="489"/>
    </location>
    <ligand>
        <name>L-methionine</name>
        <dbReference type="ChEBI" id="CHEBI:57844"/>
    </ligand>
</feature>
<feature type="binding site" evidence="10 11">
    <location>
        <position position="566"/>
    </location>
    <ligand>
        <name>5-methyltetrahydropteroyltri-L-glutamate</name>
        <dbReference type="ChEBI" id="CHEBI:58207"/>
    </ligand>
</feature>
<evidence type="ECO:0000256" key="12">
    <source>
        <dbReference type="PIRSR" id="PIRSR000382-2"/>
    </source>
</evidence>
<dbReference type="InterPro" id="IPR002629">
    <property type="entry name" value="Met_Synth_C/arc"/>
</dbReference>
<dbReference type="HAMAP" id="MF_00172">
    <property type="entry name" value="Meth_synth"/>
    <property type="match status" value="1"/>
</dbReference>
<protein>
    <recommendedName>
        <fullName evidence="10">5-methyltetrahydropteroyltriglutamate--homocysteine methyltransferase</fullName>
        <ecNumber evidence="10">2.1.1.14</ecNumber>
    </recommendedName>
    <alternativeName>
        <fullName evidence="10">Cobalamin-independent methionine synthase</fullName>
    </alternativeName>
    <alternativeName>
        <fullName evidence="10">Methionine synthase, vitamin-B12 independent isozyme</fullName>
    </alternativeName>
</protein>
<dbReference type="UniPathway" id="UPA00051">
    <property type="reaction ID" value="UER00082"/>
</dbReference>
<feature type="domain" description="Cobalamin-independent methionine synthase MetE C-terminal/archaeal" evidence="14">
    <location>
        <begin position="431"/>
        <end position="753"/>
    </location>
</feature>
<feature type="active site" description="Proton donor" evidence="10 13">
    <location>
        <position position="699"/>
    </location>
</feature>
<dbReference type="EMBL" id="NIDE01000017">
    <property type="protein sequence ID" value="OWK35822.1"/>
    <property type="molecule type" value="Genomic_DNA"/>
</dbReference>
<evidence type="ECO:0000259" key="15">
    <source>
        <dbReference type="Pfam" id="PF08267"/>
    </source>
</evidence>
<organism evidence="16 17">
    <name type="scientific">Fimbriiglobus ruber</name>
    <dbReference type="NCBI Taxonomy" id="1908690"/>
    <lineage>
        <taxon>Bacteria</taxon>
        <taxon>Pseudomonadati</taxon>
        <taxon>Planctomycetota</taxon>
        <taxon>Planctomycetia</taxon>
        <taxon>Gemmatales</taxon>
        <taxon>Gemmataceae</taxon>
        <taxon>Fimbriiglobus</taxon>
    </lineage>
</organism>
<evidence type="ECO:0000313" key="17">
    <source>
        <dbReference type="Proteomes" id="UP000214646"/>
    </source>
</evidence>
<dbReference type="CDD" id="cd03312">
    <property type="entry name" value="CIMS_N_terminal_like"/>
    <property type="match status" value="1"/>
</dbReference>
<keyword evidence="5 10" id="KW-0028">Amino-acid biosynthesis</keyword>
<dbReference type="PANTHER" id="PTHR30519">
    <property type="entry name" value="5-METHYLTETRAHYDROPTEROYLTRIGLUTAMATE--HOMOCYSTEINE METHYLTRANSFERASE"/>
    <property type="match status" value="1"/>
</dbReference>
<accession>A0A225D2U2</accession>
<comment type="pathway">
    <text evidence="2 10">Amino-acid biosynthesis; L-methionine biosynthesis via de novo pathway; L-methionine from L-homocysteine (MetE route): step 1/1.</text>
</comment>
<comment type="function">
    <text evidence="1 10">Catalyzes the transfer of a methyl group from 5-methyltetrahydrofolate to homocysteine resulting in methionine formation.</text>
</comment>
<feature type="binding site" evidence="12">
    <location>
        <position position="670"/>
    </location>
    <ligand>
        <name>Zn(2+)</name>
        <dbReference type="ChEBI" id="CHEBI:29105"/>
        <label>1</label>
        <note>catalytic</note>
    </ligand>
</feature>
<feature type="binding site" evidence="10">
    <location>
        <position position="731"/>
    </location>
    <ligand>
        <name>Zn(2+)</name>
        <dbReference type="ChEBI" id="CHEBI:29105"/>
        <note>catalytic</note>
    </ligand>
</feature>
<keyword evidence="9 10" id="KW-0486">Methionine biosynthesis</keyword>